<reference evidence="2" key="1">
    <citation type="journal article" date="2014" name="Science">
        <title>Ancient hybridizations among the ancestral genomes of bread wheat.</title>
        <authorList>
            <consortium name="International Wheat Genome Sequencing Consortium,"/>
            <person name="Marcussen T."/>
            <person name="Sandve S.R."/>
            <person name="Heier L."/>
            <person name="Spannagl M."/>
            <person name="Pfeifer M."/>
            <person name="Jakobsen K.S."/>
            <person name="Wulff B.B."/>
            <person name="Steuernagel B."/>
            <person name="Mayer K.F."/>
            <person name="Olsen O.A."/>
        </authorList>
    </citation>
    <scope>NUCLEOTIDE SEQUENCE [LARGE SCALE GENOMIC DNA]</scope>
    <source>
        <strain evidence="2">cv. AL8/78</strain>
    </source>
</reference>
<reference evidence="1" key="4">
    <citation type="submission" date="2019-03" db="UniProtKB">
        <authorList>
            <consortium name="EnsemblPlants"/>
        </authorList>
    </citation>
    <scope>IDENTIFICATION</scope>
</reference>
<protein>
    <submittedName>
        <fullName evidence="1">Uncharacterized protein</fullName>
    </submittedName>
</protein>
<evidence type="ECO:0000313" key="2">
    <source>
        <dbReference type="Proteomes" id="UP000015105"/>
    </source>
</evidence>
<reference evidence="1" key="5">
    <citation type="journal article" date="2021" name="G3 (Bethesda)">
        <title>Aegilops tauschii genome assembly Aet v5.0 features greater sequence contiguity and improved annotation.</title>
        <authorList>
            <person name="Wang L."/>
            <person name="Zhu T."/>
            <person name="Rodriguez J.C."/>
            <person name="Deal K.R."/>
            <person name="Dubcovsky J."/>
            <person name="McGuire P.E."/>
            <person name="Lux T."/>
            <person name="Spannagl M."/>
            <person name="Mayer K.F.X."/>
            <person name="Baldrich P."/>
            <person name="Meyers B.C."/>
            <person name="Huo N."/>
            <person name="Gu Y.Q."/>
            <person name="Zhou H."/>
            <person name="Devos K.M."/>
            <person name="Bennetzen J.L."/>
            <person name="Unver T."/>
            <person name="Budak H."/>
            <person name="Gulick P.J."/>
            <person name="Galiba G."/>
            <person name="Kalapos B."/>
            <person name="Nelson D.R."/>
            <person name="Li P."/>
            <person name="You F.M."/>
            <person name="Luo M.C."/>
            <person name="Dvorak J."/>
        </authorList>
    </citation>
    <scope>NUCLEOTIDE SEQUENCE [LARGE SCALE GENOMIC DNA]</scope>
    <source>
        <strain evidence="1">cv. AL8/78</strain>
    </source>
</reference>
<dbReference type="AlphaFoldDB" id="A0A453DXR7"/>
<name>A0A453DXR7_AEGTS</name>
<keyword evidence="2" id="KW-1185">Reference proteome</keyword>
<dbReference type="EnsemblPlants" id="AET3Gv20148400.7">
    <property type="protein sequence ID" value="AET3Gv20148400.7"/>
    <property type="gene ID" value="AET3Gv20148400"/>
</dbReference>
<reference evidence="2" key="2">
    <citation type="journal article" date="2017" name="Nat. Plants">
        <title>The Aegilops tauschii genome reveals multiple impacts of transposons.</title>
        <authorList>
            <person name="Zhao G."/>
            <person name="Zou C."/>
            <person name="Li K."/>
            <person name="Wang K."/>
            <person name="Li T."/>
            <person name="Gao L."/>
            <person name="Zhang X."/>
            <person name="Wang H."/>
            <person name="Yang Z."/>
            <person name="Liu X."/>
            <person name="Jiang W."/>
            <person name="Mao L."/>
            <person name="Kong X."/>
            <person name="Jiao Y."/>
            <person name="Jia J."/>
        </authorList>
    </citation>
    <scope>NUCLEOTIDE SEQUENCE [LARGE SCALE GENOMIC DNA]</scope>
    <source>
        <strain evidence="2">cv. AL8/78</strain>
    </source>
</reference>
<evidence type="ECO:0000313" key="1">
    <source>
        <dbReference type="EnsemblPlants" id="AET3Gv20148400.7"/>
    </source>
</evidence>
<accession>A0A453DXR7</accession>
<organism evidence="1 2">
    <name type="scientific">Aegilops tauschii subsp. strangulata</name>
    <name type="common">Goatgrass</name>
    <dbReference type="NCBI Taxonomy" id="200361"/>
    <lineage>
        <taxon>Eukaryota</taxon>
        <taxon>Viridiplantae</taxon>
        <taxon>Streptophyta</taxon>
        <taxon>Embryophyta</taxon>
        <taxon>Tracheophyta</taxon>
        <taxon>Spermatophyta</taxon>
        <taxon>Magnoliopsida</taxon>
        <taxon>Liliopsida</taxon>
        <taxon>Poales</taxon>
        <taxon>Poaceae</taxon>
        <taxon>BOP clade</taxon>
        <taxon>Pooideae</taxon>
        <taxon>Triticodae</taxon>
        <taxon>Triticeae</taxon>
        <taxon>Triticinae</taxon>
        <taxon>Aegilops</taxon>
    </lineage>
</organism>
<reference evidence="1" key="3">
    <citation type="journal article" date="2017" name="Nature">
        <title>Genome sequence of the progenitor of the wheat D genome Aegilops tauschii.</title>
        <authorList>
            <person name="Luo M.C."/>
            <person name="Gu Y.Q."/>
            <person name="Puiu D."/>
            <person name="Wang H."/>
            <person name="Twardziok S.O."/>
            <person name="Deal K.R."/>
            <person name="Huo N."/>
            <person name="Zhu T."/>
            <person name="Wang L."/>
            <person name="Wang Y."/>
            <person name="McGuire P.E."/>
            <person name="Liu S."/>
            <person name="Long H."/>
            <person name="Ramasamy R.K."/>
            <person name="Rodriguez J.C."/>
            <person name="Van S.L."/>
            <person name="Yuan L."/>
            <person name="Wang Z."/>
            <person name="Xia Z."/>
            <person name="Xiao L."/>
            <person name="Anderson O.D."/>
            <person name="Ouyang S."/>
            <person name="Liang Y."/>
            <person name="Zimin A.V."/>
            <person name="Pertea G."/>
            <person name="Qi P."/>
            <person name="Bennetzen J.L."/>
            <person name="Dai X."/>
            <person name="Dawson M.W."/>
            <person name="Muller H.G."/>
            <person name="Kugler K."/>
            <person name="Rivarola-Duarte L."/>
            <person name="Spannagl M."/>
            <person name="Mayer K.F.X."/>
            <person name="Lu F.H."/>
            <person name="Bevan M.W."/>
            <person name="Leroy P."/>
            <person name="Li P."/>
            <person name="You F.M."/>
            <person name="Sun Q."/>
            <person name="Liu Z."/>
            <person name="Lyons E."/>
            <person name="Wicker T."/>
            <person name="Salzberg S.L."/>
            <person name="Devos K.M."/>
            <person name="Dvorak J."/>
        </authorList>
    </citation>
    <scope>NUCLEOTIDE SEQUENCE [LARGE SCALE GENOMIC DNA]</scope>
    <source>
        <strain evidence="1">cv. AL8/78</strain>
    </source>
</reference>
<dbReference type="Gramene" id="AET3Gv20148400.7">
    <property type="protein sequence ID" value="AET3Gv20148400.7"/>
    <property type="gene ID" value="AET3Gv20148400"/>
</dbReference>
<sequence length="95" mass="10000">AAAAAVSVLCVRASASTQPRFSCKMWVNLLQPANGGRADMALVDMQVRSSTTPGAVVAVDEPTFLAVPRMYMVPVAGDAASMEVPLNIRIDKISH</sequence>
<dbReference type="Proteomes" id="UP000015105">
    <property type="component" value="Chromosome 3D"/>
</dbReference>
<proteinExistence type="predicted"/>